<feature type="transmembrane region" description="Helical" evidence="2">
    <location>
        <begin position="171"/>
        <end position="191"/>
    </location>
</feature>
<feature type="region of interest" description="Disordered" evidence="1">
    <location>
        <begin position="364"/>
        <end position="407"/>
    </location>
</feature>
<feature type="transmembrane region" description="Helical" evidence="2">
    <location>
        <begin position="121"/>
        <end position="139"/>
    </location>
</feature>
<evidence type="ECO:0000256" key="1">
    <source>
        <dbReference type="SAM" id="MobiDB-lite"/>
    </source>
</evidence>
<reference evidence="3 4" key="1">
    <citation type="submission" date="2018-08" db="EMBL/GenBank/DDBJ databases">
        <title>Isolation, diversity and antifungal activity of Actinobacteria from wheat.</title>
        <authorList>
            <person name="Han C."/>
        </authorList>
    </citation>
    <scope>NUCLEOTIDE SEQUENCE [LARGE SCALE GENOMIC DNA]</scope>
    <source>
        <strain evidence="3 4">NEAU-YY421</strain>
    </source>
</reference>
<dbReference type="OrthoDB" id="4538058at2"/>
<feature type="transmembrane region" description="Helical" evidence="2">
    <location>
        <begin position="197"/>
        <end position="215"/>
    </location>
</feature>
<dbReference type="AlphaFoldDB" id="A0A372M724"/>
<feature type="transmembrane region" description="Helical" evidence="2">
    <location>
        <begin position="64"/>
        <end position="81"/>
    </location>
</feature>
<organism evidence="3 4">
    <name type="scientific">Streptomyces triticagri</name>
    <dbReference type="NCBI Taxonomy" id="2293568"/>
    <lineage>
        <taxon>Bacteria</taxon>
        <taxon>Bacillati</taxon>
        <taxon>Actinomycetota</taxon>
        <taxon>Actinomycetes</taxon>
        <taxon>Kitasatosporales</taxon>
        <taxon>Streptomycetaceae</taxon>
        <taxon>Streptomyces</taxon>
    </lineage>
</organism>
<evidence type="ECO:0000256" key="2">
    <source>
        <dbReference type="SAM" id="Phobius"/>
    </source>
</evidence>
<accession>A0A372M724</accession>
<dbReference type="EMBL" id="QUAK01000058">
    <property type="protein sequence ID" value="RFU86742.1"/>
    <property type="molecule type" value="Genomic_DNA"/>
</dbReference>
<keyword evidence="2" id="KW-1133">Transmembrane helix</keyword>
<feature type="transmembrane region" description="Helical" evidence="2">
    <location>
        <begin position="29"/>
        <end position="52"/>
    </location>
</feature>
<proteinExistence type="predicted"/>
<name>A0A372M724_9ACTN</name>
<feature type="transmembrane region" description="Helical" evidence="2">
    <location>
        <begin position="87"/>
        <end position="109"/>
    </location>
</feature>
<keyword evidence="2" id="KW-0472">Membrane</keyword>
<keyword evidence="2" id="KW-0812">Transmembrane</keyword>
<comment type="caution">
    <text evidence="3">The sequence shown here is derived from an EMBL/GenBank/DDBJ whole genome shotgun (WGS) entry which is preliminary data.</text>
</comment>
<evidence type="ECO:0000313" key="4">
    <source>
        <dbReference type="Proteomes" id="UP000263094"/>
    </source>
</evidence>
<protein>
    <submittedName>
        <fullName evidence="3">Uncharacterized protein</fullName>
    </submittedName>
</protein>
<sequence>MELEGRASGEPTAPGEGCLVVAVRLPVRIIVLVLVVPIRMVWDLVASAGRFVGRTLLLPFGRGLAWLGRMLFALPAVFLWQRALKPLAGALATGCVWLARALFVRPWVGLWRYVVAPTGRALARLGHVLIVVPAMWLHARVLTPMGHFLAWSGGHLATGAALLCRGLGTCLSYLAKVLFVWPWVGLWRYVVVPTGRALAWLGLMLIVHPVMWLYARVLTPMGHGCRWLGKAALAVVGAVLYWTLRILVVLPALFLWRWILVPLGRALAVVAREVGDALGHAWRAAGRVSRAVGRFLALVLRWTFVEPARRVYRTVLTPVGHLVRDGIWRPAARAARSAGRAARQAATSAVDSARQARAEVRRMLFGGPGPARKPIATAEPRRELPDGGPRTLEKRSESVPSPSVRGW</sequence>
<gene>
    <name evidence="3" type="ORF">DY218_10670</name>
</gene>
<evidence type="ECO:0000313" key="3">
    <source>
        <dbReference type="EMBL" id="RFU86742.1"/>
    </source>
</evidence>
<keyword evidence="4" id="KW-1185">Reference proteome</keyword>
<dbReference type="Proteomes" id="UP000263094">
    <property type="component" value="Unassembled WGS sequence"/>
</dbReference>
<feature type="compositionally biased region" description="Basic and acidic residues" evidence="1">
    <location>
        <begin position="379"/>
        <end position="397"/>
    </location>
</feature>
<dbReference type="RefSeq" id="WP_128555705.1">
    <property type="nucleotide sequence ID" value="NZ_QUAK01000058.1"/>
</dbReference>
<feature type="transmembrane region" description="Helical" evidence="2">
    <location>
        <begin position="227"/>
        <end position="256"/>
    </location>
</feature>